<proteinExistence type="inferred from homology"/>
<dbReference type="PRINTS" id="PR00126">
    <property type="entry name" value="ATPASEGAMMA"/>
</dbReference>
<accession>A0A1F6LL64</accession>
<dbReference type="SUPFAM" id="SSF52943">
    <property type="entry name" value="ATP synthase (F1-ATPase), gamma subunit"/>
    <property type="match status" value="1"/>
</dbReference>
<dbReference type="PROSITE" id="PS00153">
    <property type="entry name" value="ATPASE_GAMMA"/>
    <property type="match status" value="1"/>
</dbReference>
<dbReference type="InterPro" id="IPR035968">
    <property type="entry name" value="ATP_synth_F1_ATPase_gsu"/>
</dbReference>
<evidence type="ECO:0000256" key="8">
    <source>
        <dbReference type="ARBA" id="ARBA00023196"/>
    </source>
</evidence>
<dbReference type="NCBIfam" id="TIGR01146">
    <property type="entry name" value="ATPsyn_F1gamma"/>
    <property type="match status" value="1"/>
</dbReference>
<comment type="subunit">
    <text evidence="10">F-type ATPases have 2 components, CF(1) - the catalytic core - and CF(0) - the membrane proton channel. CF(1) has five subunits: alpha(3), beta(3), gamma(1), delta(1), epsilon(1). CF(0) has three main subunits: a, b and c.</text>
</comment>
<dbReference type="PANTHER" id="PTHR11693">
    <property type="entry name" value="ATP SYNTHASE GAMMA CHAIN"/>
    <property type="match status" value="1"/>
</dbReference>
<sequence length="328" mass="36666">MAINTKAIKNRIKSVTNTKKITKAMEMVSASKMRKSVEAALNTRTYATMARDLLIHLSQVEEGSKYELLATRPVKNILVVLVSSNRGLCGSFNANIFRKTIKALQNKNELAKHILSDGKEILPEADIKVSILGIGKKSMSLAKREGYELVQIFEDINGNEDFEKVVSVSKNFIKDFKENKYDKVVVAYTDYKSSLNQVPKLRQLLPVSSYDLDKMLDELGRDIDSVSQQTKEEIKDGTVDFDANAYIFEPNENEIVEYVLPKLVEVQLFQAILESSASEHSARMMAMRNASDAARDMIEELNLTFNKARQASITQEIAEIAGGAAALE</sequence>
<dbReference type="GO" id="GO:0045259">
    <property type="term" value="C:proton-transporting ATP synthase complex"/>
    <property type="evidence" value="ECO:0007669"/>
    <property type="project" value="UniProtKB-KW"/>
</dbReference>
<dbReference type="EMBL" id="MFPS01000003">
    <property type="protein sequence ID" value="OGH60121.1"/>
    <property type="molecule type" value="Genomic_DNA"/>
</dbReference>
<dbReference type="InterPro" id="IPR023632">
    <property type="entry name" value="ATP_synth_F1_gsu_CS"/>
</dbReference>
<comment type="caution">
    <text evidence="11">The sequence shown here is derived from an EMBL/GenBank/DDBJ whole genome shotgun (WGS) entry which is preliminary data.</text>
</comment>
<keyword evidence="8 10" id="KW-0139">CF(1)</keyword>
<evidence type="ECO:0000256" key="6">
    <source>
        <dbReference type="ARBA" id="ARBA00023065"/>
    </source>
</evidence>
<evidence type="ECO:0000313" key="12">
    <source>
        <dbReference type="Proteomes" id="UP000177067"/>
    </source>
</evidence>
<dbReference type="PANTHER" id="PTHR11693:SF22">
    <property type="entry name" value="ATP SYNTHASE SUBUNIT GAMMA, MITOCHONDRIAL"/>
    <property type="match status" value="1"/>
</dbReference>
<evidence type="ECO:0000256" key="7">
    <source>
        <dbReference type="ARBA" id="ARBA00023136"/>
    </source>
</evidence>
<dbReference type="HAMAP" id="MF_00815">
    <property type="entry name" value="ATP_synth_gamma_bact"/>
    <property type="match status" value="1"/>
</dbReference>
<keyword evidence="7 10" id="KW-0472">Membrane</keyword>
<evidence type="ECO:0000256" key="1">
    <source>
        <dbReference type="ARBA" id="ARBA00003456"/>
    </source>
</evidence>
<name>A0A1F6LL64_9BACT</name>
<dbReference type="Gene3D" id="3.40.1380.10">
    <property type="match status" value="1"/>
</dbReference>
<dbReference type="GO" id="GO:0042777">
    <property type="term" value="P:proton motive force-driven plasma membrane ATP synthesis"/>
    <property type="evidence" value="ECO:0007669"/>
    <property type="project" value="UniProtKB-UniRule"/>
</dbReference>
<keyword evidence="9 10" id="KW-0066">ATP synthesis</keyword>
<dbReference type="Gene3D" id="1.10.287.80">
    <property type="entry name" value="ATP synthase, gamma subunit, helix hairpin domain"/>
    <property type="match status" value="2"/>
</dbReference>
<comment type="similarity">
    <text evidence="3 10">Belongs to the ATPase gamma chain family.</text>
</comment>
<evidence type="ECO:0000256" key="10">
    <source>
        <dbReference type="HAMAP-Rule" id="MF_00815"/>
    </source>
</evidence>
<reference evidence="11 12" key="1">
    <citation type="journal article" date="2016" name="Nat. Commun.">
        <title>Thousands of microbial genomes shed light on interconnected biogeochemical processes in an aquifer system.</title>
        <authorList>
            <person name="Anantharaman K."/>
            <person name="Brown C.T."/>
            <person name="Hug L.A."/>
            <person name="Sharon I."/>
            <person name="Castelle C.J."/>
            <person name="Probst A.J."/>
            <person name="Thomas B.C."/>
            <person name="Singh A."/>
            <person name="Wilkins M.J."/>
            <person name="Karaoz U."/>
            <person name="Brodie E.L."/>
            <person name="Williams K.H."/>
            <person name="Hubbard S.S."/>
            <person name="Banfield J.F."/>
        </authorList>
    </citation>
    <scope>NUCLEOTIDE SEQUENCE [LARGE SCALE GENOMIC DNA]</scope>
</reference>
<organism evidence="11 12">
    <name type="scientific">Candidatus Magasanikbacteria bacterium RIFCSPHIGHO2_01_FULL_33_34</name>
    <dbReference type="NCBI Taxonomy" id="1798671"/>
    <lineage>
        <taxon>Bacteria</taxon>
        <taxon>Candidatus Magasanikiibacteriota</taxon>
    </lineage>
</organism>
<protein>
    <recommendedName>
        <fullName evidence="10">ATP synthase gamma chain</fullName>
    </recommendedName>
    <alternativeName>
        <fullName evidence="10">ATP synthase F1 sector gamma subunit</fullName>
    </alternativeName>
    <alternativeName>
        <fullName evidence="10">F-ATPase gamma subunit</fullName>
    </alternativeName>
</protein>
<evidence type="ECO:0000256" key="9">
    <source>
        <dbReference type="ARBA" id="ARBA00023310"/>
    </source>
</evidence>
<comment type="subcellular location">
    <subcellularLocation>
        <location evidence="10">Cell membrane</location>
        <topology evidence="10">Peripheral membrane protein</topology>
    </subcellularLocation>
    <subcellularLocation>
        <location evidence="2">Membrane</location>
        <topology evidence="2">Peripheral membrane protein</topology>
    </subcellularLocation>
</comment>
<evidence type="ECO:0000256" key="3">
    <source>
        <dbReference type="ARBA" id="ARBA00007681"/>
    </source>
</evidence>
<dbReference type="InterPro" id="IPR000131">
    <property type="entry name" value="ATP_synth_F1_gsu"/>
</dbReference>
<dbReference type="GO" id="GO:0046933">
    <property type="term" value="F:proton-transporting ATP synthase activity, rotational mechanism"/>
    <property type="evidence" value="ECO:0007669"/>
    <property type="project" value="UniProtKB-UniRule"/>
</dbReference>
<dbReference type="Proteomes" id="UP000177067">
    <property type="component" value="Unassembled WGS sequence"/>
</dbReference>
<keyword evidence="6 10" id="KW-0406">Ion transport</keyword>
<evidence type="ECO:0000256" key="2">
    <source>
        <dbReference type="ARBA" id="ARBA00004170"/>
    </source>
</evidence>
<evidence type="ECO:0000313" key="11">
    <source>
        <dbReference type="EMBL" id="OGH60121.1"/>
    </source>
</evidence>
<dbReference type="CDD" id="cd12151">
    <property type="entry name" value="F1-ATPase_gamma"/>
    <property type="match status" value="1"/>
</dbReference>
<evidence type="ECO:0000256" key="5">
    <source>
        <dbReference type="ARBA" id="ARBA00022781"/>
    </source>
</evidence>
<dbReference type="GO" id="GO:0005886">
    <property type="term" value="C:plasma membrane"/>
    <property type="evidence" value="ECO:0007669"/>
    <property type="project" value="UniProtKB-SubCell"/>
</dbReference>
<gene>
    <name evidence="10" type="primary">atpG</name>
    <name evidence="11" type="ORF">A2725_00535</name>
</gene>
<comment type="function">
    <text evidence="1 10">Produces ATP from ADP in the presence of a proton gradient across the membrane. The gamma chain is believed to be important in regulating ATPase activity and the flow of protons through the CF(0) complex.</text>
</comment>
<dbReference type="Pfam" id="PF00231">
    <property type="entry name" value="ATP-synt"/>
    <property type="match status" value="1"/>
</dbReference>
<keyword evidence="10" id="KW-1003">Cell membrane</keyword>
<dbReference type="GO" id="GO:0005524">
    <property type="term" value="F:ATP binding"/>
    <property type="evidence" value="ECO:0007669"/>
    <property type="project" value="UniProtKB-UniRule"/>
</dbReference>
<evidence type="ECO:0000256" key="4">
    <source>
        <dbReference type="ARBA" id="ARBA00022448"/>
    </source>
</evidence>
<keyword evidence="4 10" id="KW-0813">Transport</keyword>
<keyword evidence="5 10" id="KW-0375">Hydrogen ion transport</keyword>
<dbReference type="AlphaFoldDB" id="A0A1F6LL64"/>